<dbReference type="GO" id="GO:0044611">
    <property type="term" value="C:nuclear pore inner ring"/>
    <property type="evidence" value="ECO:0007669"/>
    <property type="project" value="TreeGrafter"/>
</dbReference>
<evidence type="ECO:0000259" key="4">
    <source>
        <dbReference type="Pfam" id="PF08801"/>
    </source>
</evidence>
<evidence type="ECO:0000313" key="5">
    <source>
        <dbReference type="EMBL" id="KAF1803896.1"/>
    </source>
</evidence>
<evidence type="ECO:0000256" key="1">
    <source>
        <dbReference type="ARBA" id="ARBA00004123"/>
    </source>
</evidence>
<feature type="domain" description="Nucleoporin Nup133/Nup155-like N-terminal" evidence="4">
    <location>
        <begin position="56"/>
        <end position="452"/>
    </location>
</feature>
<comment type="subcellular location">
    <subcellularLocation>
        <location evidence="1">Nucleus</location>
    </subcellularLocation>
</comment>
<comment type="caution">
    <text evidence="5">The sequence shown here is derived from an EMBL/GenBank/DDBJ whole genome shotgun (WGS) entry which is preliminary data.</text>
</comment>
<gene>
    <name evidence="5" type="ORF">FB192DRAFT_1370347</name>
</gene>
<dbReference type="Gene3D" id="1.20.58.1780">
    <property type="match status" value="1"/>
</dbReference>
<name>A0A8H4F2R0_MUCCL</name>
<organism evidence="5 6">
    <name type="scientific">Mucor circinelloides f. lusitanicus</name>
    <name type="common">Mucor racemosus var. lusitanicus</name>
    <dbReference type="NCBI Taxonomy" id="29924"/>
    <lineage>
        <taxon>Eukaryota</taxon>
        <taxon>Fungi</taxon>
        <taxon>Fungi incertae sedis</taxon>
        <taxon>Mucoromycota</taxon>
        <taxon>Mucoromycotina</taxon>
        <taxon>Mucoromycetes</taxon>
        <taxon>Mucorales</taxon>
        <taxon>Mucorineae</taxon>
        <taxon>Mucoraceae</taxon>
        <taxon>Mucor</taxon>
    </lineage>
</organism>
<protein>
    <submittedName>
        <fullName evidence="5">Nup133 N terminal like-domain-containing protein</fullName>
    </submittedName>
</protein>
<evidence type="ECO:0000256" key="3">
    <source>
        <dbReference type="ARBA" id="ARBA00023242"/>
    </source>
</evidence>
<dbReference type="PANTHER" id="PTHR10350:SF6">
    <property type="entry name" value="NUCLEAR PORE COMPLEX PROTEIN NUP155"/>
    <property type="match status" value="1"/>
</dbReference>
<dbReference type="GO" id="GO:0000972">
    <property type="term" value="P:transcription-dependent tethering of RNA polymerase II gene DNA at nuclear periphery"/>
    <property type="evidence" value="ECO:0007669"/>
    <property type="project" value="TreeGrafter"/>
</dbReference>
<dbReference type="InterPro" id="IPR014908">
    <property type="entry name" value="Nucleoporin_Nup133/Nup155_N"/>
</dbReference>
<dbReference type="GO" id="GO:0006405">
    <property type="term" value="P:RNA export from nucleus"/>
    <property type="evidence" value="ECO:0007669"/>
    <property type="project" value="TreeGrafter"/>
</dbReference>
<evidence type="ECO:0000313" key="6">
    <source>
        <dbReference type="Proteomes" id="UP000469890"/>
    </source>
</evidence>
<dbReference type="AlphaFoldDB" id="A0A8H4F2R0"/>
<dbReference type="GO" id="GO:0006606">
    <property type="term" value="P:protein import into nucleus"/>
    <property type="evidence" value="ECO:0007669"/>
    <property type="project" value="TreeGrafter"/>
</dbReference>
<reference evidence="5 6" key="1">
    <citation type="submission" date="2019-09" db="EMBL/GenBank/DDBJ databases">
        <authorList>
            <consortium name="DOE Joint Genome Institute"/>
            <person name="Mondo S.J."/>
            <person name="Navarro-Mendoza M.I."/>
            <person name="Perez-Arques C."/>
            <person name="Panchal S."/>
            <person name="Nicolas F.E."/>
            <person name="Ganguly P."/>
            <person name="Pangilinan J."/>
            <person name="Grigoriev I."/>
            <person name="Heitman J."/>
            <person name="Sanya K."/>
            <person name="Garre V."/>
        </authorList>
    </citation>
    <scope>NUCLEOTIDE SEQUENCE [LARGE SCALE GENOMIC DNA]</scope>
    <source>
        <strain evidence="5 6">MU402</strain>
    </source>
</reference>
<dbReference type="InterPro" id="IPR004870">
    <property type="entry name" value="Nucleoporin_Nup155"/>
</dbReference>
<evidence type="ECO:0000256" key="2">
    <source>
        <dbReference type="ARBA" id="ARBA00022448"/>
    </source>
</evidence>
<proteinExistence type="predicted"/>
<dbReference type="GO" id="GO:0036228">
    <property type="term" value="P:protein localization to nuclear inner membrane"/>
    <property type="evidence" value="ECO:0007669"/>
    <property type="project" value="TreeGrafter"/>
</dbReference>
<dbReference type="EMBL" id="JAAECE010000003">
    <property type="protein sequence ID" value="KAF1803896.1"/>
    <property type="molecule type" value="Genomic_DNA"/>
</dbReference>
<dbReference type="GO" id="GO:0017056">
    <property type="term" value="F:structural constituent of nuclear pore"/>
    <property type="evidence" value="ECO:0007669"/>
    <property type="project" value="InterPro"/>
</dbReference>
<dbReference type="Pfam" id="PF08801">
    <property type="entry name" value="Nucleoporin_N"/>
    <property type="match status" value="1"/>
</dbReference>
<dbReference type="PANTHER" id="PTHR10350">
    <property type="entry name" value="NUCLEAR PORE COMPLEX PROTEIN NUP155"/>
    <property type="match status" value="1"/>
</dbReference>
<keyword evidence="3" id="KW-0539">Nucleus</keyword>
<dbReference type="Proteomes" id="UP000469890">
    <property type="component" value="Unassembled WGS sequence"/>
</dbReference>
<sequence>MTTVEPEKQLKAINDASVTLESKAVVDRKFPDLYKTFTEHAKYNGNASRDYKNVIVKKSIPISTPIMSEMQQFDPKSPCGFLPHINRAYFVIKNRLCLLDYINRDIAHLEEEHDIVGVGVVAPKPGVFVSSVKQLLVIATTTVIKILGIADGPDGLKFVNSTMATLAGGVYMHQIVGTSQGRIFMLGSDDNVWELNYKEKESWFSGKCSKKLQTSGSSLLHILFGKPSDRIVQLAVNESGTILYQLTQQSSIYVVYLGTDGFTYKTACKKHDCIADAKISQPSSNYFTPETRIVSIHTTTKTESLFYHLVAITSNGSRIYYSNQKSAQQMNYDAEPTALITMHVRAPANSVEPKDTVGHSLYRNGLTLFVKNPDASPTQSQIVAYSPSLANLGNLILANAFAQLIEDSMTLDVHGKVLSVVEAPNGYDDINEFKYAYHTPARHFLVLTTSGVTVLAKQRPVDMLHNLLQKTGLDTRHRLREIEPFFNQFGYLNGCSLCLNLICSANVVPATDSVYSNSIVTKIVSDAALVALRKFGQVTSPLADVNRRSYSSLHDGLALFIYRSVQDIWDRHLAKETATSTDVVCLDNIATQQLKSVLNIMTSVKKAIDQHPELFSFTFESPETTSYQNLLILIDHISDVILKKLSIDYAAYINSKVLSEQASAK</sequence>
<keyword evidence="2" id="KW-0813">Transport</keyword>
<accession>A0A8H4F2R0</accession>